<keyword evidence="7 9" id="KW-0472">Membrane</keyword>
<dbReference type="InterPro" id="IPR026579">
    <property type="entry name" value="FtsQ"/>
</dbReference>
<dbReference type="PANTHER" id="PTHR35851:SF1">
    <property type="entry name" value="CELL DIVISION PROTEIN FTSQ"/>
    <property type="match status" value="1"/>
</dbReference>
<gene>
    <name evidence="9" type="primary">ftsQ</name>
    <name evidence="11" type="ORF">DIC32_03745</name>
    <name evidence="12" type="ORF">FHY67_09195</name>
</gene>
<name>A0A3D3FYZ1_ACIRA</name>
<organism evidence="11 13">
    <name type="scientific">Acinetobacter radioresistens</name>
    <dbReference type="NCBI Taxonomy" id="40216"/>
    <lineage>
        <taxon>Bacteria</taxon>
        <taxon>Pseudomonadati</taxon>
        <taxon>Pseudomonadota</taxon>
        <taxon>Gammaproteobacteria</taxon>
        <taxon>Moraxellales</taxon>
        <taxon>Moraxellaceae</taxon>
        <taxon>Acinetobacter</taxon>
    </lineage>
</organism>
<comment type="subunit">
    <text evidence="9">Part of a complex composed of FtsB, FtsL and FtsQ.</text>
</comment>
<keyword evidence="3 9" id="KW-0997">Cell inner membrane</keyword>
<dbReference type="Proteomes" id="UP000314285">
    <property type="component" value="Unassembled WGS sequence"/>
</dbReference>
<evidence type="ECO:0000256" key="3">
    <source>
        <dbReference type="ARBA" id="ARBA00022519"/>
    </source>
</evidence>
<keyword evidence="2 9" id="KW-1003">Cell membrane</keyword>
<dbReference type="Pfam" id="PF03799">
    <property type="entry name" value="FtsQ_DivIB_C"/>
    <property type="match status" value="1"/>
</dbReference>
<dbReference type="Pfam" id="PF08478">
    <property type="entry name" value="POTRA_1"/>
    <property type="match status" value="1"/>
</dbReference>
<dbReference type="GO" id="GO:0043093">
    <property type="term" value="P:FtsZ-dependent cytokinesis"/>
    <property type="evidence" value="ECO:0007669"/>
    <property type="project" value="UniProtKB-UniRule"/>
</dbReference>
<feature type="transmembrane region" description="Helical" evidence="9">
    <location>
        <begin position="33"/>
        <end position="54"/>
    </location>
</feature>
<sequence>MAQLPTSMRRKPRAAITSIHEKPPTRKEKLTNLGGWLMLVIACLVLVIGVYGLYRVMTDATVAELQVVGARSDAEQQQLVKHLDPVIQANYFTSDLEQIRDEALEISWVDRVVVSRAWPNAIRVRVMPRHAIARWGTGRLLSDSGDIFTEAVYSSHQQLPLLHGPASQSKVMMRRYNEINQLFRPVNLRLKELYLTERMTWFMQFDSGLRIIVDQDQTMSKLQRLSHLAQTDLKPVWNKISAIDLRYRNGLAIQWKSAAPPKIINSQFVVTIDDTSIAGGIRAKP</sequence>
<dbReference type="GO" id="GO:0090529">
    <property type="term" value="P:cell septum assembly"/>
    <property type="evidence" value="ECO:0007669"/>
    <property type="project" value="InterPro"/>
</dbReference>
<evidence type="ECO:0000256" key="2">
    <source>
        <dbReference type="ARBA" id="ARBA00022475"/>
    </source>
</evidence>
<evidence type="ECO:0000256" key="9">
    <source>
        <dbReference type="HAMAP-Rule" id="MF_00911"/>
    </source>
</evidence>
<dbReference type="AlphaFoldDB" id="A0A3D3FYZ1"/>
<dbReference type="InterPro" id="IPR013685">
    <property type="entry name" value="POTRA_FtsQ_type"/>
</dbReference>
<reference evidence="11 13" key="1">
    <citation type="journal article" date="2018" name="Nat. Biotechnol.">
        <title>A standardized bacterial taxonomy based on genome phylogeny substantially revises the tree of life.</title>
        <authorList>
            <person name="Parks D.H."/>
            <person name="Chuvochina M."/>
            <person name="Waite D.W."/>
            <person name="Rinke C."/>
            <person name="Skarshewski A."/>
            <person name="Chaumeil P.A."/>
            <person name="Hugenholtz P."/>
        </authorList>
    </citation>
    <scope>NUCLEOTIDE SEQUENCE [LARGE SCALE GENOMIC DNA]</scope>
    <source>
        <strain evidence="11">UBA10045</strain>
    </source>
</reference>
<keyword evidence="5 9" id="KW-0812">Transmembrane</keyword>
<keyword evidence="8 9" id="KW-0131">Cell cycle</keyword>
<dbReference type="EMBL" id="DPXL01000052">
    <property type="protein sequence ID" value="HCM30845.1"/>
    <property type="molecule type" value="Genomic_DNA"/>
</dbReference>
<dbReference type="Gene3D" id="3.40.50.11690">
    <property type="entry name" value="Cell division protein FtsQ/DivIB"/>
    <property type="match status" value="1"/>
</dbReference>
<dbReference type="InterPro" id="IPR045335">
    <property type="entry name" value="FtsQ_C_sf"/>
</dbReference>
<dbReference type="HAMAP" id="MF_00911">
    <property type="entry name" value="FtsQ_subfam"/>
    <property type="match status" value="1"/>
</dbReference>
<feature type="domain" description="POTRA" evidence="10">
    <location>
        <begin position="60"/>
        <end position="129"/>
    </location>
</feature>
<evidence type="ECO:0000256" key="1">
    <source>
        <dbReference type="ARBA" id="ARBA00004370"/>
    </source>
</evidence>
<comment type="subcellular location">
    <subcellularLocation>
        <location evidence="9">Cell inner membrane</location>
        <topology evidence="9">Single-pass type II membrane protein</topology>
    </subcellularLocation>
    <subcellularLocation>
        <location evidence="1">Membrane</location>
    </subcellularLocation>
    <text evidence="9">Localizes to the division septum.</text>
</comment>
<evidence type="ECO:0000259" key="10">
    <source>
        <dbReference type="PROSITE" id="PS51779"/>
    </source>
</evidence>
<protein>
    <recommendedName>
        <fullName evidence="9">Cell division protein FtsQ</fullName>
    </recommendedName>
</protein>
<evidence type="ECO:0000256" key="7">
    <source>
        <dbReference type="ARBA" id="ARBA00023136"/>
    </source>
</evidence>
<evidence type="ECO:0000313" key="14">
    <source>
        <dbReference type="Proteomes" id="UP000314285"/>
    </source>
</evidence>
<proteinExistence type="inferred from homology"/>
<comment type="similarity">
    <text evidence="9">Belongs to the FtsQ/DivIB family. FtsQ subfamily.</text>
</comment>
<dbReference type="PROSITE" id="PS51779">
    <property type="entry name" value="POTRA"/>
    <property type="match status" value="1"/>
</dbReference>
<dbReference type="Gene3D" id="3.10.20.310">
    <property type="entry name" value="membrane protein fhac"/>
    <property type="match status" value="1"/>
</dbReference>
<dbReference type="Proteomes" id="UP000262257">
    <property type="component" value="Unassembled WGS sequence"/>
</dbReference>
<keyword evidence="6 9" id="KW-1133">Transmembrane helix</keyword>
<dbReference type="InterPro" id="IPR034746">
    <property type="entry name" value="POTRA"/>
</dbReference>
<reference evidence="12 14" key="2">
    <citation type="submission" date="2019-06" db="EMBL/GenBank/DDBJ databases">
        <title>Genome of Acinetobacter radioresistens APH1, a phenol degrading strain.</title>
        <authorList>
            <person name="Liu Y."/>
        </authorList>
    </citation>
    <scope>NUCLEOTIDE SEQUENCE [LARGE SCALE GENOMIC DNA]</scope>
    <source>
        <strain evidence="12 14">APH1</strain>
    </source>
</reference>
<evidence type="ECO:0000256" key="4">
    <source>
        <dbReference type="ARBA" id="ARBA00022618"/>
    </source>
</evidence>
<dbReference type="InterPro" id="IPR005548">
    <property type="entry name" value="Cell_div_FtsQ/DivIB_C"/>
</dbReference>
<comment type="function">
    <text evidence="9">Essential cell division protein. May link together the upstream cell division proteins, which are predominantly cytoplasmic, with the downstream cell division proteins, which are predominantly periplasmic. May control correct divisome assembly.</text>
</comment>
<evidence type="ECO:0000256" key="6">
    <source>
        <dbReference type="ARBA" id="ARBA00022989"/>
    </source>
</evidence>
<accession>A0A3D3FYZ1</accession>
<dbReference type="EMBL" id="VFBM01000006">
    <property type="protein sequence ID" value="TNX91722.1"/>
    <property type="molecule type" value="Genomic_DNA"/>
</dbReference>
<dbReference type="RefSeq" id="WP_005024040.1">
    <property type="nucleotide sequence ID" value="NZ_BKVS01000039.1"/>
</dbReference>
<evidence type="ECO:0000313" key="12">
    <source>
        <dbReference type="EMBL" id="TNX91722.1"/>
    </source>
</evidence>
<evidence type="ECO:0000313" key="11">
    <source>
        <dbReference type="EMBL" id="HCM30845.1"/>
    </source>
</evidence>
<evidence type="ECO:0000256" key="5">
    <source>
        <dbReference type="ARBA" id="ARBA00022692"/>
    </source>
</evidence>
<dbReference type="PANTHER" id="PTHR35851">
    <property type="entry name" value="CELL DIVISION PROTEIN FTSQ"/>
    <property type="match status" value="1"/>
</dbReference>
<evidence type="ECO:0000256" key="8">
    <source>
        <dbReference type="ARBA" id="ARBA00023306"/>
    </source>
</evidence>
<dbReference type="GO" id="GO:0032153">
    <property type="term" value="C:cell division site"/>
    <property type="evidence" value="ECO:0007669"/>
    <property type="project" value="UniProtKB-UniRule"/>
</dbReference>
<comment type="caution">
    <text evidence="11">The sequence shown here is derived from an EMBL/GenBank/DDBJ whole genome shotgun (WGS) entry which is preliminary data.</text>
</comment>
<keyword evidence="4 9" id="KW-0132">Cell division</keyword>
<evidence type="ECO:0000313" key="13">
    <source>
        <dbReference type="Proteomes" id="UP000262257"/>
    </source>
</evidence>
<dbReference type="GO" id="GO:0005886">
    <property type="term" value="C:plasma membrane"/>
    <property type="evidence" value="ECO:0007669"/>
    <property type="project" value="UniProtKB-SubCell"/>
</dbReference>